<name>A0A4R3KCK6_9FIRM</name>
<evidence type="ECO:0000313" key="4">
    <source>
        <dbReference type="Proteomes" id="UP000295188"/>
    </source>
</evidence>
<gene>
    <name evidence="3" type="ORF">EDC37_103134</name>
</gene>
<keyword evidence="4" id="KW-1185">Reference proteome</keyword>
<dbReference type="InterPro" id="IPR009875">
    <property type="entry name" value="PilZ_domain"/>
</dbReference>
<dbReference type="EMBL" id="SMAA01000003">
    <property type="protein sequence ID" value="TCS80964.1"/>
    <property type="molecule type" value="Genomic_DNA"/>
</dbReference>
<protein>
    <submittedName>
        <fullName evidence="3">C-di-GMP-binding flagellar brake protein YcgR</fullName>
    </submittedName>
</protein>
<dbReference type="GO" id="GO:0035438">
    <property type="term" value="F:cyclic-di-GMP binding"/>
    <property type="evidence" value="ECO:0007669"/>
    <property type="project" value="InterPro"/>
</dbReference>
<keyword evidence="3" id="KW-0969">Cilium</keyword>
<feature type="domain" description="Type III secretion system flagellar brake protein YcgR PilZN" evidence="2">
    <location>
        <begin position="14"/>
        <end position="100"/>
    </location>
</feature>
<comment type="caution">
    <text evidence="3">The sequence shown here is derived from an EMBL/GenBank/DDBJ whole genome shotgun (WGS) entry which is preliminary data.</text>
</comment>
<dbReference type="Pfam" id="PF07238">
    <property type="entry name" value="PilZ"/>
    <property type="match status" value="1"/>
</dbReference>
<evidence type="ECO:0000313" key="3">
    <source>
        <dbReference type="EMBL" id="TCS80964.1"/>
    </source>
</evidence>
<keyword evidence="3" id="KW-0966">Cell projection</keyword>
<dbReference type="OrthoDB" id="5242935at2"/>
<sequence length="230" mass="26127">MKDINVFETKKVLRIGQRVEIDKIDSEDDEPSEVYASRIEDIKGSMVFLALPVDSMLRPVILETGQTVEGRIIDDKVRVYSFTAQYERIGRVNIPVWIVEMAPTVIRNQHREFVRIRVSIPIQVAVAEQDGSMEVPFHTHSVDVSGNGISFLSAEALQPGTMLTIETIPIPSVGRIHTFVEVKRCILSQDKQSYLIGGKFTDLSKQIQNKLVKYLFSRQREFIKKGIIPK</sequence>
<dbReference type="Proteomes" id="UP000295188">
    <property type="component" value="Unassembled WGS sequence"/>
</dbReference>
<accession>A0A4R3KCK6</accession>
<dbReference type="Gene3D" id="2.40.10.220">
    <property type="entry name" value="predicted glycosyltransferase like domains"/>
    <property type="match status" value="1"/>
</dbReference>
<evidence type="ECO:0000259" key="1">
    <source>
        <dbReference type="Pfam" id="PF07238"/>
    </source>
</evidence>
<dbReference type="Pfam" id="PF12945">
    <property type="entry name" value="PilZNR"/>
    <property type="match status" value="1"/>
</dbReference>
<evidence type="ECO:0000259" key="2">
    <source>
        <dbReference type="Pfam" id="PF12945"/>
    </source>
</evidence>
<dbReference type="RefSeq" id="WP_132547704.1">
    <property type="nucleotide sequence ID" value="NZ_SMAA01000003.1"/>
</dbReference>
<proteinExistence type="predicted"/>
<dbReference type="AlphaFoldDB" id="A0A4R3KCK6"/>
<organism evidence="3 4">
    <name type="scientific">Pectinatus cerevisiiphilus</name>
    <dbReference type="NCBI Taxonomy" id="86956"/>
    <lineage>
        <taxon>Bacteria</taxon>
        <taxon>Bacillati</taxon>
        <taxon>Bacillota</taxon>
        <taxon>Negativicutes</taxon>
        <taxon>Selenomonadales</taxon>
        <taxon>Selenomonadaceae</taxon>
        <taxon>Pectinatus</taxon>
    </lineage>
</organism>
<dbReference type="InterPro" id="IPR009926">
    <property type="entry name" value="T3SS_YcgR_PilZN"/>
</dbReference>
<feature type="domain" description="PilZ" evidence="1">
    <location>
        <begin position="109"/>
        <end position="216"/>
    </location>
</feature>
<keyword evidence="3" id="KW-0282">Flagellum</keyword>
<reference evidence="3 4" key="1">
    <citation type="submission" date="2019-03" db="EMBL/GenBank/DDBJ databases">
        <title>Genomic Encyclopedia of Type Strains, Phase IV (KMG-IV): sequencing the most valuable type-strain genomes for metagenomic binning, comparative biology and taxonomic classification.</title>
        <authorList>
            <person name="Goeker M."/>
        </authorList>
    </citation>
    <scope>NUCLEOTIDE SEQUENCE [LARGE SCALE GENOMIC DNA]</scope>
    <source>
        <strain evidence="3 4">DSM 20467</strain>
    </source>
</reference>